<dbReference type="InterPro" id="IPR036390">
    <property type="entry name" value="WH_DNA-bd_sf"/>
</dbReference>
<dbReference type="GO" id="GO:0005829">
    <property type="term" value="C:cytosol"/>
    <property type="evidence" value="ECO:0007669"/>
    <property type="project" value="TreeGrafter"/>
</dbReference>
<dbReference type="SMART" id="SM00344">
    <property type="entry name" value="HTH_ASNC"/>
    <property type="match status" value="2"/>
</dbReference>
<dbReference type="Pfam" id="PF13412">
    <property type="entry name" value="HTH_24"/>
    <property type="match status" value="2"/>
</dbReference>
<comment type="caution">
    <text evidence="5">The sequence shown here is derived from an EMBL/GenBank/DDBJ whole genome shotgun (WGS) entry which is preliminary data.</text>
</comment>
<organism evidence="5 6">
    <name type="scientific">Paraconexibacter algicola</name>
    <dbReference type="NCBI Taxonomy" id="2133960"/>
    <lineage>
        <taxon>Bacteria</taxon>
        <taxon>Bacillati</taxon>
        <taxon>Actinomycetota</taxon>
        <taxon>Thermoleophilia</taxon>
        <taxon>Solirubrobacterales</taxon>
        <taxon>Paraconexibacteraceae</taxon>
        <taxon>Paraconexibacter</taxon>
    </lineage>
</organism>
<keyword evidence="2" id="KW-0238">DNA-binding</keyword>
<dbReference type="GO" id="GO:0043200">
    <property type="term" value="P:response to amino acid"/>
    <property type="evidence" value="ECO:0007669"/>
    <property type="project" value="TreeGrafter"/>
</dbReference>
<dbReference type="PROSITE" id="PS50956">
    <property type="entry name" value="HTH_ASNC_2"/>
    <property type="match status" value="2"/>
</dbReference>
<dbReference type="RefSeq" id="WP_107568594.1">
    <property type="nucleotide sequence ID" value="NZ_PYYB01000001.1"/>
</dbReference>
<evidence type="ECO:0000313" key="6">
    <source>
        <dbReference type="Proteomes" id="UP000240739"/>
    </source>
</evidence>
<dbReference type="OrthoDB" id="4708849at2"/>
<evidence type="ECO:0000256" key="1">
    <source>
        <dbReference type="ARBA" id="ARBA00023015"/>
    </source>
</evidence>
<dbReference type="GO" id="GO:0043565">
    <property type="term" value="F:sequence-specific DNA binding"/>
    <property type="evidence" value="ECO:0007669"/>
    <property type="project" value="InterPro"/>
</dbReference>
<dbReference type="PRINTS" id="PR00033">
    <property type="entry name" value="HTHASNC"/>
</dbReference>
<dbReference type="Proteomes" id="UP000240739">
    <property type="component" value="Unassembled WGS sequence"/>
</dbReference>
<dbReference type="PANTHER" id="PTHR30154:SF34">
    <property type="entry name" value="TRANSCRIPTIONAL REGULATOR AZLB"/>
    <property type="match status" value="1"/>
</dbReference>
<dbReference type="PANTHER" id="PTHR30154">
    <property type="entry name" value="LEUCINE-RESPONSIVE REGULATORY PROTEIN"/>
    <property type="match status" value="1"/>
</dbReference>
<sequence length="325" mass="34870">MTLDSTRDPPTVDDLDRALVSRLREDGRATNRGLARSLDVTERTVATRLRRLSDAGLVRVVAVTDMEAFGLTALAFVLIRVAGRRADAVAEDLVGLDEAIGLATVTGSEDLVAIVLCPSHARLADVLAEGIAVIDGVTSLHCELAAKVLRFDSQYGRITPQPRSGSSLLRAARSPHDDLDIEIVLALQADSRASNRSIAASLDVSEATVRARVSRLVDNGTLRIQAVCDIESFGITAFGFLGVRAEPGQVEPVGRSLLRFDELGLVARSIGRYDFIAILATTSRERALRTVQREIAGLEAVATVDFHEGSTAVKHEFTWANFGTG</sequence>
<keyword evidence="3" id="KW-0804">Transcription</keyword>
<dbReference type="SUPFAM" id="SSF54909">
    <property type="entry name" value="Dimeric alpha+beta barrel"/>
    <property type="match status" value="1"/>
</dbReference>
<dbReference type="InterPro" id="IPR011008">
    <property type="entry name" value="Dimeric_a/b-barrel"/>
</dbReference>
<dbReference type="InterPro" id="IPR019888">
    <property type="entry name" value="Tscrpt_reg_AsnC-like"/>
</dbReference>
<feature type="domain" description="HTH asnC-type" evidence="4">
    <location>
        <begin position="12"/>
        <end position="72"/>
    </location>
</feature>
<keyword evidence="1" id="KW-0805">Transcription regulation</keyword>
<dbReference type="InterPro" id="IPR019887">
    <property type="entry name" value="Tscrpt_reg_AsnC/Lrp_C"/>
</dbReference>
<dbReference type="Gene3D" id="3.30.70.920">
    <property type="match status" value="2"/>
</dbReference>
<dbReference type="SUPFAM" id="SSF46785">
    <property type="entry name" value="Winged helix' DNA-binding domain"/>
    <property type="match status" value="2"/>
</dbReference>
<dbReference type="AlphaFoldDB" id="A0A2T4UL57"/>
<gene>
    <name evidence="5" type="ORF">C7Y72_09985</name>
</gene>
<dbReference type="EMBL" id="PYYB01000001">
    <property type="protein sequence ID" value="PTL59950.1"/>
    <property type="molecule type" value="Genomic_DNA"/>
</dbReference>
<protein>
    <recommendedName>
        <fullName evidence="4">HTH asnC-type domain-containing protein</fullName>
    </recommendedName>
</protein>
<evidence type="ECO:0000313" key="5">
    <source>
        <dbReference type="EMBL" id="PTL59950.1"/>
    </source>
</evidence>
<dbReference type="Pfam" id="PF01037">
    <property type="entry name" value="AsnC_trans_reg"/>
    <property type="match status" value="1"/>
</dbReference>
<proteinExistence type="predicted"/>
<feature type="domain" description="HTH asnC-type" evidence="4">
    <location>
        <begin position="177"/>
        <end position="236"/>
    </location>
</feature>
<accession>A0A2T4UL57</accession>
<evidence type="ECO:0000256" key="2">
    <source>
        <dbReference type="ARBA" id="ARBA00023125"/>
    </source>
</evidence>
<reference evidence="5 6" key="1">
    <citation type="submission" date="2018-03" db="EMBL/GenBank/DDBJ databases">
        <title>Aquarubrobacter algicola gen. nov., sp. nov., a novel actinobacterium isolated from shallow eutrophic lake during the end of cyanobacterial harmful algal blooms.</title>
        <authorList>
            <person name="Chun S.J."/>
        </authorList>
    </citation>
    <scope>NUCLEOTIDE SEQUENCE [LARGE SCALE GENOMIC DNA]</scope>
    <source>
        <strain evidence="5 6">Seoho-28</strain>
    </source>
</reference>
<evidence type="ECO:0000259" key="4">
    <source>
        <dbReference type="PROSITE" id="PS50956"/>
    </source>
</evidence>
<dbReference type="Gene3D" id="1.10.10.10">
    <property type="entry name" value="Winged helix-like DNA-binding domain superfamily/Winged helix DNA-binding domain"/>
    <property type="match status" value="2"/>
</dbReference>
<dbReference type="InterPro" id="IPR000485">
    <property type="entry name" value="AsnC-type_HTH_dom"/>
</dbReference>
<keyword evidence="6" id="KW-1185">Reference proteome</keyword>
<name>A0A2T4UL57_9ACTN</name>
<dbReference type="InterPro" id="IPR036388">
    <property type="entry name" value="WH-like_DNA-bd_sf"/>
</dbReference>
<evidence type="ECO:0000256" key="3">
    <source>
        <dbReference type="ARBA" id="ARBA00023163"/>
    </source>
</evidence>